<accession>A0ABR4CEA8</accession>
<feature type="compositionally biased region" description="Polar residues" evidence="2">
    <location>
        <begin position="633"/>
        <end position="644"/>
    </location>
</feature>
<feature type="region of interest" description="Disordered" evidence="2">
    <location>
        <begin position="347"/>
        <end position="369"/>
    </location>
</feature>
<evidence type="ECO:0000256" key="2">
    <source>
        <dbReference type="SAM" id="MobiDB-lite"/>
    </source>
</evidence>
<feature type="region of interest" description="Disordered" evidence="2">
    <location>
        <begin position="180"/>
        <end position="227"/>
    </location>
</feature>
<dbReference type="EMBL" id="JAZHXI010000010">
    <property type="protein sequence ID" value="KAL2067433.1"/>
    <property type="molecule type" value="Genomic_DNA"/>
</dbReference>
<name>A0ABR4CEA8_9HELO</name>
<feature type="compositionally biased region" description="Polar residues" evidence="2">
    <location>
        <begin position="747"/>
        <end position="772"/>
    </location>
</feature>
<reference evidence="3 4" key="1">
    <citation type="journal article" date="2024" name="Commun. Biol.">
        <title>Comparative genomic analysis of thermophilic fungi reveals convergent evolutionary adaptations and gene losses.</title>
        <authorList>
            <person name="Steindorff A.S."/>
            <person name="Aguilar-Pontes M.V."/>
            <person name="Robinson A.J."/>
            <person name="Andreopoulos B."/>
            <person name="LaButti K."/>
            <person name="Kuo A."/>
            <person name="Mondo S."/>
            <person name="Riley R."/>
            <person name="Otillar R."/>
            <person name="Haridas S."/>
            <person name="Lipzen A."/>
            <person name="Grimwood J."/>
            <person name="Schmutz J."/>
            <person name="Clum A."/>
            <person name="Reid I.D."/>
            <person name="Moisan M.C."/>
            <person name="Butler G."/>
            <person name="Nguyen T.T.M."/>
            <person name="Dewar K."/>
            <person name="Conant G."/>
            <person name="Drula E."/>
            <person name="Henrissat B."/>
            <person name="Hansel C."/>
            <person name="Singer S."/>
            <person name="Hutchinson M.I."/>
            <person name="de Vries R.P."/>
            <person name="Natvig D.O."/>
            <person name="Powell A.J."/>
            <person name="Tsang A."/>
            <person name="Grigoriev I.V."/>
        </authorList>
    </citation>
    <scope>NUCLEOTIDE SEQUENCE [LARGE SCALE GENOMIC DNA]</scope>
    <source>
        <strain evidence="3 4">CBS 494.80</strain>
    </source>
</reference>
<feature type="compositionally biased region" description="Acidic residues" evidence="2">
    <location>
        <begin position="570"/>
        <end position="601"/>
    </location>
</feature>
<protein>
    <submittedName>
        <fullName evidence="3">Uncharacterized protein</fullName>
    </submittedName>
</protein>
<feature type="coiled-coil region" evidence="1">
    <location>
        <begin position="228"/>
        <end position="255"/>
    </location>
</feature>
<feature type="region of interest" description="Disordered" evidence="2">
    <location>
        <begin position="487"/>
        <end position="644"/>
    </location>
</feature>
<feature type="compositionally biased region" description="Basic and acidic residues" evidence="2">
    <location>
        <begin position="506"/>
        <end position="519"/>
    </location>
</feature>
<feature type="compositionally biased region" description="Polar residues" evidence="2">
    <location>
        <begin position="715"/>
        <end position="726"/>
    </location>
</feature>
<feature type="compositionally biased region" description="Acidic residues" evidence="2">
    <location>
        <begin position="731"/>
        <end position="741"/>
    </location>
</feature>
<feature type="region of interest" description="Disordered" evidence="2">
    <location>
        <begin position="668"/>
        <end position="874"/>
    </location>
</feature>
<feature type="compositionally biased region" description="Polar residues" evidence="2">
    <location>
        <begin position="295"/>
        <end position="308"/>
    </location>
</feature>
<feature type="region of interest" description="Disordered" evidence="2">
    <location>
        <begin position="412"/>
        <end position="433"/>
    </location>
</feature>
<feature type="region of interest" description="Disordered" evidence="2">
    <location>
        <begin position="1"/>
        <end position="51"/>
    </location>
</feature>
<feature type="compositionally biased region" description="Polar residues" evidence="2">
    <location>
        <begin position="522"/>
        <end position="534"/>
    </location>
</feature>
<feature type="compositionally biased region" description="Basic and acidic residues" evidence="2">
    <location>
        <begin position="542"/>
        <end position="551"/>
    </location>
</feature>
<keyword evidence="1" id="KW-0175">Coiled coil</keyword>
<feature type="compositionally biased region" description="Low complexity" evidence="2">
    <location>
        <begin position="259"/>
        <end position="280"/>
    </location>
</feature>
<feature type="region of interest" description="Disordered" evidence="2">
    <location>
        <begin position="256"/>
        <end position="318"/>
    </location>
</feature>
<organism evidence="3 4">
    <name type="scientific">Oculimacula yallundae</name>
    <dbReference type="NCBI Taxonomy" id="86028"/>
    <lineage>
        <taxon>Eukaryota</taxon>
        <taxon>Fungi</taxon>
        <taxon>Dikarya</taxon>
        <taxon>Ascomycota</taxon>
        <taxon>Pezizomycotina</taxon>
        <taxon>Leotiomycetes</taxon>
        <taxon>Helotiales</taxon>
        <taxon>Ploettnerulaceae</taxon>
        <taxon>Oculimacula</taxon>
    </lineage>
</organism>
<feature type="compositionally biased region" description="Polar residues" evidence="2">
    <location>
        <begin position="678"/>
        <end position="703"/>
    </location>
</feature>
<gene>
    <name evidence="3" type="ORF">VTL71DRAFT_1858</name>
</gene>
<keyword evidence="4" id="KW-1185">Reference proteome</keyword>
<feature type="compositionally biased region" description="Acidic residues" evidence="2">
    <location>
        <begin position="609"/>
        <end position="632"/>
    </location>
</feature>
<sequence length="934" mass="101842">MAFSTIPLPASPTLTNPDMILPYGGFDSTPSPPRGKYRSESAGGEWDDTRQTDMHFSIGPPRVDLGLMTPTTPIIYGNGTMLSDIGEVTEAESTIGRCKLPGPAERRMIKQQQQLQIQQQVSGSNTPLGSSPTIGYAAVMKRAKTGTHQRKISIESTSTVKSEGQSAELFKDFDDGVSVDDSVFQGDDEESVADSHSEQVIASETRRLATSELSAGNEDDRNSSAALSRRAEQILLNAKKRLNNMEGNLTRARSSLFTTPTGSLSSIHSSSPLTRSTPSPHNETAVTPLGVALSKQRQLHSVSESSAASPRHARVGSENSVLSPARVAPFPIPFPVRSASAAARYVRNDGSKRSPPFVKAPETPREDSRVVSHSGFATSMNKNSPPHAILEPLNEEDVPDFDADRASIRSSVDGFLGPNGEHRGLTRSASSMQMRDLKDQMSDLKGRLSVLRDRARDDTMKRRSLQSLRTPSPFTAAEQWYASSQNYGEPLSADAGVASPPWKGSENGHAETRPEEDFHAMTTDTSECAGSDVTSVYEDVDEHIATEDTLSHEVQGPEEAADYNGLESQQEMEDADEADDYVDSDSQQEFEDAGEAADYLDSESQQGMEDAEDFEDYNEEIVDREEAEEYESDSSLYHDSLSTPISHEDREDAFDYEHFFLHSAMGTISQQRLERRGSNASFSSEDSVETVQGPSVPTKNATPRASIRHLRSKSTESVSSIATFETATEGDGSENGEEEGEGRDTFAVQQVATLPSRAHTSTPLTAKRSTFGSEMRNFQVDDLQSSTTMSRRPSSTGHDQTQRNGTNIHRPSVNSFESFSSNGTTRSFPLVNKPKSAPQHMTSTPNLRMSKETEPSLLSDSMTLTDSANGDRSQMSPVHMLAKDDQILVERLVASLGQCVLGLQESGKASYEGRVFRRRLDAARRVLEGDEGSV</sequence>
<feature type="compositionally biased region" description="Low complexity" evidence="2">
    <location>
        <begin position="785"/>
        <end position="796"/>
    </location>
</feature>
<evidence type="ECO:0000256" key="1">
    <source>
        <dbReference type="SAM" id="Coils"/>
    </source>
</evidence>
<comment type="caution">
    <text evidence="3">The sequence shown here is derived from an EMBL/GenBank/DDBJ whole genome shotgun (WGS) entry which is preliminary data.</text>
</comment>
<proteinExistence type="predicted"/>
<dbReference type="Proteomes" id="UP001595075">
    <property type="component" value="Unassembled WGS sequence"/>
</dbReference>
<feature type="compositionally biased region" description="Polar residues" evidence="2">
    <location>
        <begin position="797"/>
        <end position="827"/>
    </location>
</feature>
<evidence type="ECO:0000313" key="4">
    <source>
        <dbReference type="Proteomes" id="UP001595075"/>
    </source>
</evidence>
<evidence type="ECO:0000313" key="3">
    <source>
        <dbReference type="EMBL" id="KAL2067433.1"/>
    </source>
</evidence>
<feature type="compositionally biased region" description="Low complexity" evidence="2">
    <location>
        <begin position="856"/>
        <end position="867"/>
    </location>
</feature>